<evidence type="ECO:0000313" key="2">
    <source>
        <dbReference type="EMBL" id="MPC84067.1"/>
    </source>
</evidence>
<organism evidence="2 3">
    <name type="scientific">Portunus trituberculatus</name>
    <name type="common">Swimming crab</name>
    <name type="synonym">Neptunus trituberculatus</name>
    <dbReference type="NCBI Taxonomy" id="210409"/>
    <lineage>
        <taxon>Eukaryota</taxon>
        <taxon>Metazoa</taxon>
        <taxon>Ecdysozoa</taxon>
        <taxon>Arthropoda</taxon>
        <taxon>Crustacea</taxon>
        <taxon>Multicrustacea</taxon>
        <taxon>Malacostraca</taxon>
        <taxon>Eumalacostraca</taxon>
        <taxon>Eucarida</taxon>
        <taxon>Decapoda</taxon>
        <taxon>Pleocyemata</taxon>
        <taxon>Brachyura</taxon>
        <taxon>Eubrachyura</taxon>
        <taxon>Portunoidea</taxon>
        <taxon>Portunidae</taxon>
        <taxon>Portuninae</taxon>
        <taxon>Portunus</taxon>
    </lineage>
</organism>
<name>A0A5B7IR58_PORTR</name>
<dbReference type="Proteomes" id="UP000324222">
    <property type="component" value="Unassembled WGS sequence"/>
</dbReference>
<feature type="region of interest" description="Disordered" evidence="1">
    <location>
        <begin position="1"/>
        <end position="59"/>
    </location>
</feature>
<protein>
    <submittedName>
        <fullName evidence="2">Uncharacterized protein</fullName>
    </submittedName>
</protein>
<feature type="compositionally biased region" description="Low complexity" evidence="1">
    <location>
        <begin position="11"/>
        <end position="31"/>
    </location>
</feature>
<proteinExistence type="predicted"/>
<gene>
    <name evidence="2" type="ORF">E2C01_078793</name>
</gene>
<reference evidence="2 3" key="1">
    <citation type="submission" date="2019-05" db="EMBL/GenBank/DDBJ databases">
        <title>Another draft genome of Portunus trituberculatus and its Hox gene families provides insights of decapod evolution.</title>
        <authorList>
            <person name="Jeong J.-H."/>
            <person name="Song I."/>
            <person name="Kim S."/>
            <person name="Choi T."/>
            <person name="Kim D."/>
            <person name="Ryu S."/>
            <person name="Kim W."/>
        </authorList>
    </citation>
    <scope>NUCLEOTIDE SEQUENCE [LARGE SCALE GENOMIC DNA]</scope>
    <source>
        <tissue evidence="2">Muscle</tissue>
    </source>
</reference>
<accession>A0A5B7IR58</accession>
<comment type="caution">
    <text evidence="2">The sequence shown here is derived from an EMBL/GenBank/DDBJ whole genome shotgun (WGS) entry which is preliminary data.</text>
</comment>
<keyword evidence="3" id="KW-1185">Reference proteome</keyword>
<dbReference type="EMBL" id="VSRR010064327">
    <property type="protein sequence ID" value="MPC84067.1"/>
    <property type="molecule type" value="Genomic_DNA"/>
</dbReference>
<sequence>MLGEILRGLKNNSNNTTTINNTNKNPQTTTTPQPDLSHTAAWAGPPHSSALPKSLQRVG</sequence>
<evidence type="ECO:0000313" key="3">
    <source>
        <dbReference type="Proteomes" id="UP000324222"/>
    </source>
</evidence>
<evidence type="ECO:0000256" key="1">
    <source>
        <dbReference type="SAM" id="MobiDB-lite"/>
    </source>
</evidence>
<dbReference type="AlphaFoldDB" id="A0A5B7IR58"/>